<keyword evidence="2" id="KW-1185">Reference proteome</keyword>
<evidence type="ECO:0000313" key="1">
    <source>
        <dbReference type="EMBL" id="KAA0195642.1"/>
    </source>
</evidence>
<reference evidence="1" key="1">
    <citation type="submission" date="2019-05" db="EMBL/GenBank/DDBJ databases">
        <title>Annotation for the trematode Fasciolopsis buski.</title>
        <authorList>
            <person name="Choi Y.-J."/>
        </authorList>
    </citation>
    <scope>NUCLEOTIDE SEQUENCE</scope>
    <source>
        <strain evidence="1">HT</strain>
        <tissue evidence="1">Whole worm</tissue>
    </source>
</reference>
<dbReference type="AlphaFoldDB" id="A0A8E0S455"/>
<accession>A0A8E0S455</accession>
<gene>
    <name evidence="1" type="ORF">FBUS_06269</name>
</gene>
<sequence length="147" mass="16456">MLENGVYVCDKCLERDDQSEKMCYILMEANNGGNIHLEFNVSEIQSADESRILLYEGANGRNVLKNAISSIDVHTFDLPGASALVMMSVPKARNSQLSFTMKFSTDVINGTEPIACCILANRPNMRKVDRIDYIHAHVLVFIFVPEL</sequence>
<protein>
    <submittedName>
        <fullName evidence="1">Uncharacterized protein</fullName>
    </submittedName>
</protein>
<comment type="caution">
    <text evidence="1">The sequence shown here is derived from an EMBL/GenBank/DDBJ whole genome shotgun (WGS) entry which is preliminary data.</text>
</comment>
<proteinExistence type="predicted"/>
<name>A0A8E0S455_9TREM</name>
<organism evidence="1 2">
    <name type="scientific">Fasciolopsis buskii</name>
    <dbReference type="NCBI Taxonomy" id="27845"/>
    <lineage>
        <taxon>Eukaryota</taxon>
        <taxon>Metazoa</taxon>
        <taxon>Spiralia</taxon>
        <taxon>Lophotrochozoa</taxon>
        <taxon>Platyhelminthes</taxon>
        <taxon>Trematoda</taxon>
        <taxon>Digenea</taxon>
        <taxon>Plagiorchiida</taxon>
        <taxon>Echinostomata</taxon>
        <taxon>Echinostomatoidea</taxon>
        <taxon>Fasciolidae</taxon>
        <taxon>Fasciolopsis</taxon>
    </lineage>
</organism>
<evidence type="ECO:0000313" key="2">
    <source>
        <dbReference type="Proteomes" id="UP000728185"/>
    </source>
</evidence>
<dbReference type="EMBL" id="LUCM01003548">
    <property type="protein sequence ID" value="KAA0195642.1"/>
    <property type="molecule type" value="Genomic_DNA"/>
</dbReference>
<dbReference type="Proteomes" id="UP000728185">
    <property type="component" value="Unassembled WGS sequence"/>
</dbReference>